<name>A0ABX5G760_PHOPO</name>
<evidence type="ECO:0000256" key="1">
    <source>
        <dbReference type="SAM" id="Phobius"/>
    </source>
</evidence>
<dbReference type="EMBL" id="PYMO01000002">
    <property type="protein sequence ID" value="PSU26923.1"/>
    <property type="molecule type" value="Genomic_DNA"/>
</dbReference>
<comment type="caution">
    <text evidence="2">The sequence shown here is derived from an EMBL/GenBank/DDBJ whole genome shotgun (WGS) entry which is preliminary data.</text>
</comment>
<dbReference type="Proteomes" id="UP000241405">
    <property type="component" value="Unassembled WGS sequence"/>
</dbReference>
<keyword evidence="1" id="KW-0812">Transmembrane</keyword>
<protein>
    <submittedName>
        <fullName evidence="2">Uncharacterized protein</fullName>
    </submittedName>
</protein>
<keyword evidence="1" id="KW-0472">Membrane</keyword>
<organism evidence="2 3">
    <name type="scientific">Photobacterium phosphoreum</name>
    <dbReference type="NCBI Taxonomy" id="659"/>
    <lineage>
        <taxon>Bacteria</taxon>
        <taxon>Pseudomonadati</taxon>
        <taxon>Pseudomonadota</taxon>
        <taxon>Gammaproteobacteria</taxon>
        <taxon>Vibrionales</taxon>
        <taxon>Vibrionaceae</taxon>
        <taxon>Photobacterium</taxon>
    </lineage>
</organism>
<reference evidence="2 3" key="1">
    <citation type="submission" date="2018-03" db="EMBL/GenBank/DDBJ databases">
        <title>Whole genome sequencing of Histamine producing bacteria.</title>
        <authorList>
            <person name="Butler K."/>
        </authorList>
    </citation>
    <scope>NUCLEOTIDE SEQUENCE [LARGE SCALE GENOMIC DNA]</scope>
    <source>
        <strain evidence="2 3">FS-6.2</strain>
    </source>
</reference>
<gene>
    <name evidence="2" type="ORF">CTM96_04985</name>
</gene>
<evidence type="ECO:0000313" key="3">
    <source>
        <dbReference type="Proteomes" id="UP000241405"/>
    </source>
</evidence>
<keyword evidence="1" id="KW-1133">Transmembrane helix</keyword>
<accession>A0ABX5G760</accession>
<sequence>MVAFISYSLMQSLGVNNTILDTFNSIISAVLFSLVLLFVCWHWLRNSIIGLYQFSLEQQKINK</sequence>
<proteinExistence type="predicted"/>
<evidence type="ECO:0000313" key="2">
    <source>
        <dbReference type="EMBL" id="PSU26923.1"/>
    </source>
</evidence>
<feature type="transmembrane region" description="Helical" evidence="1">
    <location>
        <begin position="23"/>
        <end position="44"/>
    </location>
</feature>
<keyword evidence="3" id="KW-1185">Reference proteome</keyword>